<protein>
    <submittedName>
        <fullName evidence="3">Uncharacterized protein</fullName>
    </submittedName>
</protein>
<evidence type="ECO:0000313" key="3">
    <source>
        <dbReference type="WBParaSite" id="MBELARI_LOCUS9405"/>
    </source>
</evidence>
<evidence type="ECO:0000313" key="2">
    <source>
        <dbReference type="Proteomes" id="UP000887575"/>
    </source>
</evidence>
<accession>A0AAF3FQL3</accession>
<dbReference type="WBParaSite" id="MBELARI_LOCUS9405">
    <property type="protein sequence ID" value="MBELARI_LOCUS9405"/>
    <property type="gene ID" value="MBELARI_LOCUS9405"/>
</dbReference>
<organism evidence="2 3">
    <name type="scientific">Mesorhabditis belari</name>
    <dbReference type="NCBI Taxonomy" id="2138241"/>
    <lineage>
        <taxon>Eukaryota</taxon>
        <taxon>Metazoa</taxon>
        <taxon>Ecdysozoa</taxon>
        <taxon>Nematoda</taxon>
        <taxon>Chromadorea</taxon>
        <taxon>Rhabditida</taxon>
        <taxon>Rhabditina</taxon>
        <taxon>Rhabditomorpha</taxon>
        <taxon>Rhabditoidea</taxon>
        <taxon>Rhabditidae</taxon>
        <taxon>Mesorhabditinae</taxon>
        <taxon>Mesorhabditis</taxon>
    </lineage>
</organism>
<keyword evidence="2" id="KW-1185">Reference proteome</keyword>
<feature type="compositionally biased region" description="Polar residues" evidence="1">
    <location>
        <begin position="90"/>
        <end position="122"/>
    </location>
</feature>
<dbReference type="Proteomes" id="UP000887575">
    <property type="component" value="Unassembled WGS sequence"/>
</dbReference>
<sequence length="143" mass="16097">MSRSKVVTGHNPSPYLRRYRIPQLNTVRVHDDPCTPEDEDGKIELIREKMTELAQRSPAQPAACASSTSTEIKSSPSPTISLRGPEHQIYRQNQRSNPPTFSSTNFSSKKPGNSLNEVSRNPPSKPSYLQFEVSNLRWKNGFV</sequence>
<dbReference type="AlphaFoldDB" id="A0AAF3FQL3"/>
<evidence type="ECO:0000256" key="1">
    <source>
        <dbReference type="SAM" id="MobiDB-lite"/>
    </source>
</evidence>
<feature type="compositionally biased region" description="Low complexity" evidence="1">
    <location>
        <begin position="66"/>
        <end position="81"/>
    </location>
</feature>
<reference evidence="3" key="1">
    <citation type="submission" date="2024-02" db="UniProtKB">
        <authorList>
            <consortium name="WormBaseParasite"/>
        </authorList>
    </citation>
    <scope>IDENTIFICATION</scope>
</reference>
<name>A0AAF3FQL3_9BILA</name>
<proteinExistence type="predicted"/>
<feature type="region of interest" description="Disordered" evidence="1">
    <location>
        <begin position="49"/>
        <end position="127"/>
    </location>
</feature>